<gene>
    <name evidence="1" type="ORF">H9968_04185</name>
</gene>
<protein>
    <submittedName>
        <fullName evidence="1">Uncharacterized protein</fullName>
    </submittedName>
</protein>
<accession>A0A9D2EKM2</accession>
<evidence type="ECO:0000313" key="1">
    <source>
        <dbReference type="EMBL" id="HIZ39115.1"/>
    </source>
</evidence>
<reference evidence="1" key="1">
    <citation type="journal article" date="2021" name="PeerJ">
        <title>Extensive microbial diversity within the chicken gut microbiome revealed by metagenomics and culture.</title>
        <authorList>
            <person name="Gilroy R."/>
            <person name="Ravi A."/>
            <person name="Getino M."/>
            <person name="Pursley I."/>
            <person name="Horton D.L."/>
            <person name="Alikhan N.F."/>
            <person name="Baker D."/>
            <person name="Gharbi K."/>
            <person name="Hall N."/>
            <person name="Watson M."/>
            <person name="Adriaenssens E.M."/>
            <person name="Foster-Nyarko E."/>
            <person name="Jarju S."/>
            <person name="Secka A."/>
            <person name="Antonio M."/>
            <person name="Oren A."/>
            <person name="Chaudhuri R.R."/>
            <person name="La Ragione R."/>
            <person name="Hildebrand F."/>
            <person name="Pallen M.J."/>
        </authorList>
    </citation>
    <scope>NUCLEOTIDE SEQUENCE</scope>
    <source>
        <strain evidence="1">CHK179-28034</strain>
    </source>
</reference>
<comment type="caution">
    <text evidence="1">The sequence shown here is derived from an EMBL/GenBank/DDBJ whole genome shotgun (WGS) entry which is preliminary data.</text>
</comment>
<dbReference type="Proteomes" id="UP000824049">
    <property type="component" value="Unassembled WGS sequence"/>
</dbReference>
<name>A0A9D2EKM2_9FIRM</name>
<dbReference type="EMBL" id="DXBR01000042">
    <property type="protein sequence ID" value="HIZ39115.1"/>
    <property type="molecule type" value="Genomic_DNA"/>
</dbReference>
<reference evidence="1" key="2">
    <citation type="submission" date="2021-04" db="EMBL/GenBank/DDBJ databases">
        <authorList>
            <person name="Gilroy R."/>
        </authorList>
    </citation>
    <scope>NUCLEOTIDE SEQUENCE</scope>
    <source>
        <strain evidence="1">CHK179-28034</strain>
    </source>
</reference>
<sequence>MILSESQKKILCDKNHETGYPIFDNSIAAEDRLPGRQTSGDIRIAGSYDNRVVSSARRRKNG</sequence>
<organism evidence="1 2">
    <name type="scientific">Candidatus Anaerobutyricum stercoris</name>
    <dbReference type="NCBI Taxonomy" id="2838457"/>
    <lineage>
        <taxon>Bacteria</taxon>
        <taxon>Bacillati</taxon>
        <taxon>Bacillota</taxon>
        <taxon>Clostridia</taxon>
        <taxon>Lachnospirales</taxon>
        <taxon>Lachnospiraceae</taxon>
        <taxon>Anaerobutyricum</taxon>
    </lineage>
</organism>
<dbReference type="AlphaFoldDB" id="A0A9D2EKM2"/>
<evidence type="ECO:0000313" key="2">
    <source>
        <dbReference type="Proteomes" id="UP000824049"/>
    </source>
</evidence>
<proteinExistence type="predicted"/>